<dbReference type="InParanoid" id="D8M8N3"/>
<organism evidence="6">
    <name type="scientific">Blastocystis hominis</name>
    <dbReference type="NCBI Taxonomy" id="12968"/>
    <lineage>
        <taxon>Eukaryota</taxon>
        <taxon>Sar</taxon>
        <taxon>Stramenopiles</taxon>
        <taxon>Bigyra</taxon>
        <taxon>Opalozoa</taxon>
        <taxon>Opalinata</taxon>
        <taxon>Blastocystidae</taxon>
        <taxon>Blastocystis</taxon>
    </lineage>
</organism>
<dbReference type="Pfam" id="PF00628">
    <property type="entry name" value="PHD"/>
    <property type="match status" value="1"/>
</dbReference>
<dbReference type="GeneID" id="24921203"/>
<keyword evidence="3" id="KW-0862">Zinc</keyword>
<dbReference type="AlphaFoldDB" id="D8M8N3"/>
<dbReference type="OrthoDB" id="784962at2759"/>
<feature type="domain" description="PHD-type" evidence="5">
    <location>
        <begin position="16"/>
        <end position="67"/>
    </location>
</feature>
<dbReference type="SMART" id="SM00249">
    <property type="entry name" value="PHD"/>
    <property type="match status" value="1"/>
</dbReference>
<protein>
    <recommendedName>
        <fullName evidence="5">PHD-type domain-containing protein</fullName>
    </recommendedName>
</protein>
<evidence type="ECO:0000256" key="3">
    <source>
        <dbReference type="ARBA" id="ARBA00022833"/>
    </source>
</evidence>
<name>D8M8N3_BLAHO</name>
<dbReference type="GO" id="GO:0008270">
    <property type="term" value="F:zinc ion binding"/>
    <property type="evidence" value="ECO:0007669"/>
    <property type="project" value="UniProtKB-KW"/>
</dbReference>
<dbReference type="PROSITE" id="PS01359">
    <property type="entry name" value="ZF_PHD_1"/>
    <property type="match status" value="1"/>
</dbReference>
<evidence type="ECO:0000256" key="4">
    <source>
        <dbReference type="PROSITE-ProRule" id="PRU00146"/>
    </source>
</evidence>
<dbReference type="EMBL" id="FN668688">
    <property type="protein sequence ID" value="CBK24422.2"/>
    <property type="molecule type" value="Genomic_DNA"/>
</dbReference>
<evidence type="ECO:0000259" key="5">
    <source>
        <dbReference type="PROSITE" id="PS50016"/>
    </source>
</evidence>
<dbReference type="InterPro" id="IPR001965">
    <property type="entry name" value="Znf_PHD"/>
</dbReference>
<sequence>MQNPINATTVENEEEEQPCPTCHMVANPDSQFWICCDECNTWYHDVCEGLTSMVTSDTYICLSCRKKHVQAPGVVSPQM</sequence>
<dbReference type="PROSITE" id="PS50016">
    <property type="entry name" value="ZF_PHD_2"/>
    <property type="match status" value="1"/>
</dbReference>
<evidence type="ECO:0000256" key="1">
    <source>
        <dbReference type="ARBA" id="ARBA00022723"/>
    </source>
</evidence>
<dbReference type="InterPro" id="IPR019786">
    <property type="entry name" value="Zinc_finger_PHD-type_CS"/>
</dbReference>
<keyword evidence="1" id="KW-0479">Metal-binding</keyword>
<proteinExistence type="predicted"/>
<keyword evidence="2 4" id="KW-0863">Zinc-finger</keyword>
<evidence type="ECO:0000313" key="7">
    <source>
        <dbReference type="Proteomes" id="UP000008312"/>
    </source>
</evidence>
<dbReference type="SUPFAM" id="SSF57903">
    <property type="entry name" value="FYVE/PHD zinc finger"/>
    <property type="match status" value="1"/>
</dbReference>
<reference evidence="6" key="1">
    <citation type="submission" date="2010-02" db="EMBL/GenBank/DDBJ databases">
        <title>Sequencing and annotation of the Blastocystis hominis genome.</title>
        <authorList>
            <person name="Wincker P."/>
        </authorList>
    </citation>
    <scope>NUCLEOTIDE SEQUENCE</scope>
    <source>
        <strain evidence="6">Singapore isolate B</strain>
    </source>
</reference>
<dbReference type="InterPro" id="IPR011011">
    <property type="entry name" value="Znf_FYVE_PHD"/>
</dbReference>
<keyword evidence="7" id="KW-1185">Reference proteome</keyword>
<dbReference type="Proteomes" id="UP000008312">
    <property type="component" value="Unassembled WGS sequence"/>
</dbReference>
<dbReference type="Gene3D" id="3.30.40.10">
    <property type="entry name" value="Zinc/RING finger domain, C3HC4 (zinc finger)"/>
    <property type="match status" value="1"/>
</dbReference>
<dbReference type="RefSeq" id="XP_012898470.1">
    <property type="nucleotide sequence ID" value="XM_013043016.1"/>
</dbReference>
<dbReference type="InterPro" id="IPR019787">
    <property type="entry name" value="Znf_PHD-finger"/>
</dbReference>
<gene>
    <name evidence="6" type="ORF">GSBLH_T00004166001</name>
</gene>
<accession>D8M8N3</accession>
<dbReference type="InterPro" id="IPR013083">
    <property type="entry name" value="Znf_RING/FYVE/PHD"/>
</dbReference>
<evidence type="ECO:0000313" key="6">
    <source>
        <dbReference type="EMBL" id="CBK24422.2"/>
    </source>
</evidence>
<evidence type="ECO:0000256" key="2">
    <source>
        <dbReference type="ARBA" id="ARBA00022771"/>
    </source>
</evidence>